<keyword evidence="2" id="KW-1133">Transmembrane helix</keyword>
<evidence type="ECO:0000313" key="3">
    <source>
        <dbReference type="EMBL" id="VDD09280.1"/>
    </source>
</evidence>
<proteinExistence type="predicted"/>
<feature type="compositionally biased region" description="Basic and acidic residues" evidence="1">
    <location>
        <begin position="100"/>
        <end position="114"/>
    </location>
</feature>
<accession>A0A3P6C523</accession>
<protein>
    <submittedName>
        <fullName evidence="3">Uncharacterized protein</fullName>
    </submittedName>
</protein>
<keyword evidence="2" id="KW-0812">Transmembrane</keyword>
<evidence type="ECO:0000256" key="1">
    <source>
        <dbReference type="SAM" id="MobiDB-lite"/>
    </source>
</evidence>
<keyword evidence="2" id="KW-0472">Membrane</keyword>
<evidence type="ECO:0000256" key="2">
    <source>
        <dbReference type="SAM" id="Phobius"/>
    </source>
</evidence>
<organism evidence="3">
    <name type="scientific">Brassica oleracea</name>
    <name type="common">Wild cabbage</name>
    <dbReference type="NCBI Taxonomy" id="3712"/>
    <lineage>
        <taxon>Eukaryota</taxon>
        <taxon>Viridiplantae</taxon>
        <taxon>Streptophyta</taxon>
        <taxon>Embryophyta</taxon>
        <taxon>Tracheophyta</taxon>
        <taxon>Spermatophyta</taxon>
        <taxon>Magnoliopsida</taxon>
        <taxon>eudicotyledons</taxon>
        <taxon>Gunneridae</taxon>
        <taxon>Pentapetalae</taxon>
        <taxon>rosids</taxon>
        <taxon>malvids</taxon>
        <taxon>Brassicales</taxon>
        <taxon>Brassicaceae</taxon>
        <taxon>Brassiceae</taxon>
        <taxon>Brassica</taxon>
    </lineage>
</organism>
<sequence length="120" mass="12960">MAPFFVIPFKSSCVGSDMSILSDMRADLEASTALASPLKFPGCGGFFSSVASTKLPELGGSYSFIVAGFWSLSSFIGLARVCWMSSRRRTMEDIRWKDVPGRFGGRGEEGEEPKCSGVAR</sequence>
<name>A0A3P6C523_BRAOL</name>
<feature type="transmembrane region" description="Helical" evidence="2">
    <location>
        <begin position="62"/>
        <end position="83"/>
    </location>
</feature>
<feature type="region of interest" description="Disordered" evidence="1">
    <location>
        <begin position="100"/>
        <end position="120"/>
    </location>
</feature>
<dbReference type="EMBL" id="LR031873">
    <property type="protein sequence ID" value="VDD09280.1"/>
    <property type="molecule type" value="Genomic_DNA"/>
</dbReference>
<dbReference type="AlphaFoldDB" id="A0A3P6C523"/>
<gene>
    <name evidence="3" type="ORF">BOLC4T24731H</name>
</gene>
<reference evidence="3" key="1">
    <citation type="submission" date="2018-11" db="EMBL/GenBank/DDBJ databases">
        <authorList>
            <consortium name="Genoscope - CEA"/>
            <person name="William W."/>
        </authorList>
    </citation>
    <scope>NUCLEOTIDE SEQUENCE</scope>
</reference>